<evidence type="ECO:0000259" key="11">
    <source>
        <dbReference type="Pfam" id="PF13206"/>
    </source>
</evidence>
<comment type="subcellular location">
    <subcellularLocation>
        <location evidence="2">Cell membrane</location>
        <topology evidence="2">Lipid-anchor</topology>
        <topology evidence="2">GPI-anchor</topology>
    </subcellularLocation>
</comment>
<dbReference type="GO" id="GO:0005886">
    <property type="term" value="C:plasma membrane"/>
    <property type="evidence" value="ECO:0007669"/>
    <property type="project" value="UniProtKB-SubCell"/>
</dbReference>
<organism evidence="12">
    <name type="scientific">Trypanosoma brucei</name>
    <dbReference type="NCBI Taxonomy" id="5691"/>
    <lineage>
        <taxon>Eukaryota</taxon>
        <taxon>Discoba</taxon>
        <taxon>Euglenozoa</taxon>
        <taxon>Kinetoplastea</taxon>
        <taxon>Metakinetoplastina</taxon>
        <taxon>Trypanosomatida</taxon>
        <taxon>Trypanosomatidae</taxon>
        <taxon>Trypanosoma</taxon>
    </lineage>
</organism>
<evidence type="ECO:0000256" key="10">
    <source>
        <dbReference type="SAM" id="SignalP"/>
    </source>
</evidence>
<name>A0A1V0FYD3_9TRYP</name>
<evidence type="ECO:0000256" key="6">
    <source>
        <dbReference type="ARBA" id="ARBA00023136"/>
    </source>
</evidence>
<dbReference type="GO" id="GO:0098552">
    <property type="term" value="C:side of membrane"/>
    <property type="evidence" value="ECO:0007669"/>
    <property type="project" value="UniProtKB-KW"/>
</dbReference>
<evidence type="ECO:0000256" key="1">
    <source>
        <dbReference type="ARBA" id="ARBA00002523"/>
    </source>
</evidence>
<feature type="signal peptide" evidence="10">
    <location>
        <begin position="1"/>
        <end position="27"/>
    </location>
</feature>
<evidence type="ECO:0000256" key="9">
    <source>
        <dbReference type="SAM" id="Coils"/>
    </source>
</evidence>
<proteinExistence type="predicted"/>
<keyword evidence="8" id="KW-0449">Lipoprotein</keyword>
<evidence type="ECO:0000256" key="8">
    <source>
        <dbReference type="ARBA" id="ARBA00023288"/>
    </source>
</evidence>
<keyword evidence="9" id="KW-0175">Coiled coil</keyword>
<protein>
    <submittedName>
        <fullName evidence="12">Variant surface glycoprotein</fullName>
    </submittedName>
</protein>
<dbReference type="InterPro" id="IPR025932">
    <property type="entry name" value="Trypano_VSG_B_N_dom"/>
</dbReference>
<feature type="coiled-coil region" evidence="9">
    <location>
        <begin position="146"/>
        <end position="173"/>
    </location>
</feature>
<sequence length="285" mass="29861">MEPTKMRNLASSLALVMLILAASRSDATQATAGVNTQAFEAICPAAAVASLTYTPAQADLKDANIIDIIAAINLTANDQNVTFSAIESANKAHADLKETDAVKKVCTPQTWEFCVRGAKFNAANAGNPTLLAWSKTAISVETRNGLHAVAQEAAELAEEAKNLNIQATAQEVNGHLQKALTGTTPAPTAFTPVQAGRSRAQTCGNRAREATIIAGNSIMTDVMCLCGINSGDSTTGKAACTGEELALDKPMTDGTNVFADWKILQARCKEIATPTTLTPERSTQP</sequence>
<comment type="function">
    <text evidence="1">VSG forms a coat on the surface of the parasite. The trypanosome evades the immune response of the host by expressing a series of antigenically distinct VSGs from an estimated 1000 VSG genes.</text>
</comment>
<evidence type="ECO:0000256" key="7">
    <source>
        <dbReference type="ARBA" id="ARBA00023180"/>
    </source>
</evidence>
<evidence type="ECO:0000313" key="12">
    <source>
        <dbReference type="EMBL" id="ARB50763.1"/>
    </source>
</evidence>
<dbReference type="EMBL" id="KY404512">
    <property type="protein sequence ID" value="ARB50763.1"/>
    <property type="molecule type" value="Genomic_DNA"/>
</dbReference>
<keyword evidence="6" id="KW-0472">Membrane</keyword>
<keyword evidence="5 10" id="KW-0732">Signal</keyword>
<evidence type="ECO:0000256" key="5">
    <source>
        <dbReference type="ARBA" id="ARBA00022729"/>
    </source>
</evidence>
<keyword evidence="4" id="KW-0336">GPI-anchor</keyword>
<evidence type="ECO:0000256" key="4">
    <source>
        <dbReference type="ARBA" id="ARBA00022622"/>
    </source>
</evidence>
<evidence type="ECO:0000256" key="3">
    <source>
        <dbReference type="ARBA" id="ARBA00022475"/>
    </source>
</evidence>
<keyword evidence="7" id="KW-0325">Glycoprotein</keyword>
<feature type="chain" id="PRO_5013205571" evidence="10">
    <location>
        <begin position="28"/>
        <end position="285"/>
    </location>
</feature>
<reference evidence="12" key="1">
    <citation type="submission" date="2016-12" db="EMBL/GenBank/DDBJ databases">
        <title>Extending the VSGnome of Trypanosoma brucei strain TREU927.</title>
        <authorList>
            <person name="Cross G.A."/>
        </authorList>
    </citation>
    <scope>NUCLEOTIDE SEQUENCE</scope>
    <source>
        <strain evidence="12">Tb927.99.784</strain>
    </source>
</reference>
<dbReference type="VEuPathDB" id="TriTrypDB:Tb427_000684700"/>
<dbReference type="Pfam" id="PF13206">
    <property type="entry name" value="VSG_B"/>
    <property type="match status" value="1"/>
</dbReference>
<accession>A0A1V0FYD3</accession>
<keyword evidence="3" id="KW-1003">Cell membrane</keyword>
<evidence type="ECO:0000256" key="2">
    <source>
        <dbReference type="ARBA" id="ARBA00004609"/>
    </source>
</evidence>
<dbReference type="AlphaFoldDB" id="A0A1V0FYD3"/>
<feature type="domain" description="Trypanosome variant surface glycoprotein B-type N-terminal" evidence="11">
    <location>
        <begin position="18"/>
        <end position="281"/>
    </location>
</feature>